<evidence type="ECO:0000313" key="3">
    <source>
        <dbReference type="Proteomes" id="UP000033736"/>
    </source>
</evidence>
<organism evidence="2 3">
    <name type="scientific">Rickettsia argasii T170-B</name>
    <dbReference type="NCBI Taxonomy" id="1268837"/>
    <lineage>
        <taxon>Bacteria</taxon>
        <taxon>Pseudomonadati</taxon>
        <taxon>Pseudomonadota</taxon>
        <taxon>Alphaproteobacteria</taxon>
        <taxon>Rickettsiales</taxon>
        <taxon>Rickettsiaceae</taxon>
        <taxon>Rickettsieae</taxon>
        <taxon>Rickettsia</taxon>
        <taxon>spotted fever group</taxon>
    </lineage>
</organism>
<protein>
    <submittedName>
        <fullName evidence="2">Integrase core domain protein</fullName>
    </submittedName>
</protein>
<dbReference type="GO" id="GO:0015074">
    <property type="term" value="P:DNA integration"/>
    <property type="evidence" value="ECO:0007669"/>
    <property type="project" value="InterPro"/>
</dbReference>
<evidence type="ECO:0000259" key="1">
    <source>
        <dbReference type="PROSITE" id="PS50994"/>
    </source>
</evidence>
<reference evidence="2 3" key="1">
    <citation type="submission" date="2015-01" db="EMBL/GenBank/DDBJ databases">
        <title>Genome Sequencing of Rickettsiales /home/snadendla/prok_pipe/test/illegal_ec_num.txt.</title>
        <authorList>
            <person name="Daugherty S.C."/>
            <person name="Su Q."/>
            <person name="Abolude K."/>
            <person name="Beier-Sexton M."/>
            <person name="Carlyon J.A."/>
            <person name="Carter R."/>
            <person name="Day N.P."/>
            <person name="Dumler S.J."/>
            <person name="Dyachenko V."/>
            <person name="Godinez A."/>
            <person name="Kurtti T.J."/>
            <person name="Lichay M."/>
            <person name="Mullins K.E."/>
            <person name="Ott S."/>
            <person name="Pappas-Brown V."/>
            <person name="Paris D.H."/>
            <person name="Patel P."/>
            <person name="Richards A.L."/>
            <person name="Sadzewicz L."/>
            <person name="Sears K."/>
            <person name="Seidman D."/>
            <person name="Sengamalay N."/>
            <person name="Stenos J."/>
            <person name="Tallon L.J."/>
            <person name="Vincent G."/>
            <person name="Fraser C.M."/>
            <person name="Munderloh U."/>
            <person name="Dunning-Hotopp J.C."/>
        </authorList>
    </citation>
    <scope>NUCLEOTIDE SEQUENCE [LARGE SCALE GENOMIC DNA]</scope>
    <source>
        <strain evidence="2 3">T170-B</strain>
    </source>
</reference>
<evidence type="ECO:0000313" key="2">
    <source>
        <dbReference type="EMBL" id="KJW03802.1"/>
    </source>
</evidence>
<dbReference type="GO" id="GO:0003676">
    <property type="term" value="F:nucleic acid binding"/>
    <property type="evidence" value="ECO:0007669"/>
    <property type="project" value="InterPro"/>
</dbReference>
<feature type="domain" description="Integrase catalytic" evidence="1">
    <location>
        <begin position="1"/>
        <end position="111"/>
    </location>
</feature>
<dbReference type="EMBL" id="LAOQ01000012">
    <property type="protein sequence ID" value="KJW03802.1"/>
    <property type="molecule type" value="Genomic_DNA"/>
</dbReference>
<dbReference type="Pfam" id="PF13683">
    <property type="entry name" value="rve_3"/>
    <property type="match status" value="1"/>
</dbReference>
<dbReference type="AlphaFoldDB" id="A0A0F3RCG5"/>
<dbReference type="InterPro" id="IPR001584">
    <property type="entry name" value="Integrase_cat-core"/>
</dbReference>
<dbReference type="SUPFAM" id="SSF53098">
    <property type="entry name" value="Ribonuclease H-like"/>
    <property type="match status" value="1"/>
</dbReference>
<dbReference type="PROSITE" id="PS50994">
    <property type="entry name" value="INTEGRASE"/>
    <property type="match status" value="1"/>
</dbReference>
<dbReference type="PATRIC" id="fig|1268837.3.peg.562"/>
<comment type="caution">
    <text evidence="2">The sequence shown here is derived from an EMBL/GenBank/DDBJ whole genome shotgun (WGS) entry which is preliminary data.</text>
</comment>
<keyword evidence="3" id="KW-1185">Reference proteome</keyword>
<dbReference type="Proteomes" id="UP000033736">
    <property type="component" value="Unassembled WGS sequence"/>
</dbReference>
<proteinExistence type="predicted"/>
<dbReference type="InterPro" id="IPR012337">
    <property type="entry name" value="RNaseH-like_sf"/>
</dbReference>
<dbReference type="InterPro" id="IPR036397">
    <property type="entry name" value="RNaseH_sf"/>
</dbReference>
<accession>A0A0F3RCG5</accession>
<gene>
    <name evidence="2" type="ORF">RAT170B_1649</name>
</gene>
<sequence>MSFLEKVLTHMPFPIQRIQTDRGQEFFAYIVQDYLKEHKIKFRPIKPLSPHLNGKVERSQKTDLDEFYSSVDIRSIELPKQLHNWEHYYNHNRGHTSLTGKTPWEKYQDLESYVPSIQEIEKNYDPLKEPFIMQNYKCNKELRSIIKHKKVSSV</sequence>
<name>A0A0F3RCG5_9RICK</name>
<dbReference type="Gene3D" id="3.30.420.10">
    <property type="entry name" value="Ribonuclease H-like superfamily/Ribonuclease H"/>
    <property type="match status" value="1"/>
</dbReference>